<dbReference type="GO" id="GO:0005737">
    <property type="term" value="C:cytoplasm"/>
    <property type="evidence" value="ECO:0007669"/>
    <property type="project" value="UniProtKB-SubCell"/>
</dbReference>
<dbReference type="NCBIfam" id="TIGR01458">
    <property type="entry name" value="HAD-SF-IIA-hyp3"/>
    <property type="match status" value="1"/>
</dbReference>
<comment type="cofactor">
    <cofactor evidence="1">
        <name>Mg(2+)</name>
        <dbReference type="ChEBI" id="CHEBI:18420"/>
    </cofactor>
</comment>
<protein>
    <recommendedName>
        <fullName evidence="13">Haloacid dehalogenase-like hydrolase domain-containing protein 2</fullName>
        <ecNumber evidence="5">3.6.1.1</ecNumber>
    </recommendedName>
    <alternativeName>
        <fullName evidence="12">Phospholysine phosphohistidine inorganic pyrophosphate phosphatase</fullName>
    </alternativeName>
</protein>
<comment type="function">
    <text evidence="11">Phosphatase that hydrolyzes imidodiphosphate, 3-phosphohistidine and 6-phospholysine. Has broad substrate specificity and can also hydrolyze inorganic diphosphate, but with lower efficiency.</text>
</comment>
<evidence type="ECO:0000313" key="16">
    <source>
        <dbReference type="EMBL" id="RWS23595.1"/>
    </source>
</evidence>
<keyword evidence="7" id="KW-0479">Metal-binding</keyword>
<dbReference type="FunFam" id="3.40.50.1000:FF:000051">
    <property type="entry name" value="Phospholysine phosphohistidine inorganic pyrophosphate phosphatase"/>
    <property type="match status" value="1"/>
</dbReference>
<evidence type="ECO:0000313" key="17">
    <source>
        <dbReference type="Proteomes" id="UP000288716"/>
    </source>
</evidence>
<evidence type="ECO:0000256" key="6">
    <source>
        <dbReference type="ARBA" id="ARBA00022490"/>
    </source>
</evidence>
<dbReference type="STRING" id="299467.A0A443S858"/>
<dbReference type="Proteomes" id="UP000288716">
    <property type="component" value="Unassembled WGS sequence"/>
</dbReference>
<dbReference type="EC" id="3.6.1.1" evidence="5"/>
<dbReference type="Pfam" id="PF13344">
    <property type="entry name" value="Hydrolase_6"/>
    <property type="match status" value="1"/>
</dbReference>
<name>A0A443S858_9ACAR</name>
<evidence type="ECO:0000256" key="3">
    <source>
        <dbReference type="ARBA" id="ARBA00004496"/>
    </source>
</evidence>
<dbReference type="PANTHER" id="PTHR19288">
    <property type="entry name" value="4-NITROPHENYLPHOSPHATASE-RELATED"/>
    <property type="match status" value="1"/>
</dbReference>
<keyword evidence="10" id="KW-0539">Nucleus</keyword>
<dbReference type="EMBL" id="NCKV01006179">
    <property type="protein sequence ID" value="RWS23595.1"/>
    <property type="molecule type" value="Genomic_DNA"/>
</dbReference>
<dbReference type="InterPro" id="IPR023214">
    <property type="entry name" value="HAD_sf"/>
</dbReference>
<dbReference type="VEuPathDB" id="VectorBase:LDEU008444"/>
<accession>A0A443S858</accession>
<evidence type="ECO:0000256" key="2">
    <source>
        <dbReference type="ARBA" id="ARBA00004123"/>
    </source>
</evidence>
<dbReference type="InterPro" id="IPR006357">
    <property type="entry name" value="HAD-SF_hydro_IIA"/>
</dbReference>
<keyword evidence="17" id="KW-1185">Reference proteome</keyword>
<dbReference type="CDD" id="cd07509">
    <property type="entry name" value="HAD_PPase"/>
    <property type="match status" value="1"/>
</dbReference>
<dbReference type="GO" id="GO:0004427">
    <property type="term" value="F:inorganic diphosphate phosphatase activity"/>
    <property type="evidence" value="ECO:0007669"/>
    <property type="project" value="UniProtKB-EC"/>
</dbReference>
<dbReference type="InterPro" id="IPR002645">
    <property type="entry name" value="STAS_dom"/>
</dbReference>
<sequence length="282" mass="31432">MKSLSKVKSLLIDLSGTIHVDDTAIQGAVEAIQRVKSSPIKIRFATNTTKESQSYLWNRLNSLGFNIKIDEIFTSLTLARDLIVEKNLKPFLLLEDSAMDDFRNYVDVNISSEKADSVVVGLAPKRFSYDYMNTAFRILHRGAPLIAVHKGRYYKRKDGLALGPGPFVMALEYASDVKAQVIGKPEATFFKSAIKPFNCETDEVAMIGDVCYLFLSFCTHFSNLKDVRDDIHGAQSVGMIGMLVKTGKYQEGDENKINPQPDFVFNSVVEAIDAILKETSNL</sequence>
<evidence type="ECO:0000256" key="12">
    <source>
        <dbReference type="ARBA" id="ARBA00039357"/>
    </source>
</evidence>
<dbReference type="Pfam" id="PF13242">
    <property type="entry name" value="Hydrolase_like"/>
    <property type="match status" value="1"/>
</dbReference>
<evidence type="ECO:0000259" key="15">
    <source>
        <dbReference type="PROSITE" id="PS50801"/>
    </source>
</evidence>
<keyword evidence="6" id="KW-0963">Cytoplasm</keyword>
<evidence type="ECO:0000256" key="13">
    <source>
        <dbReference type="ARBA" id="ARBA00039666"/>
    </source>
</evidence>
<evidence type="ECO:0000256" key="9">
    <source>
        <dbReference type="ARBA" id="ARBA00022842"/>
    </source>
</evidence>
<dbReference type="OrthoDB" id="426235at2759"/>
<dbReference type="InterPro" id="IPR036412">
    <property type="entry name" value="HAD-like_sf"/>
</dbReference>
<dbReference type="AlphaFoldDB" id="A0A443S858"/>
<dbReference type="InterPro" id="IPR006355">
    <property type="entry name" value="LHPP/HDHD2"/>
</dbReference>
<feature type="domain" description="STAS" evidence="15">
    <location>
        <begin position="1"/>
        <end position="83"/>
    </location>
</feature>
<keyword evidence="9" id="KW-0460">Magnesium</keyword>
<proteinExistence type="inferred from homology"/>
<comment type="subcellular location">
    <subcellularLocation>
        <location evidence="3">Cytoplasm</location>
    </subcellularLocation>
    <subcellularLocation>
        <location evidence="2">Nucleus</location>
    </subcellularLocation>
</comment>
<dbReference type="GO" id="GO:0046872">
    <property type="term" value="F:metal ion binding"/>
    <property type="evidence" value="ECO:0007669"/>
    <property type="project" value="UniProtKB-KW"/>
</dbReference>
<dbReference type="GO" id="GO:0005634">
    <property type="term" value="C:nucleus"/>
    <property type="evidence" value="ECO:0007669"/>
    <property type="project" value="UniProtKB-SubCell"/>
</dbReference>
<reference evidence="16 17" key="1">
    <citation type="journal article" date="2018" name="Gigascience">
        <title>Genomes of trombidid mites reveal novel predicted allergens and laterally-transferred genes associated with secondary metabolism.</title>
        <authorList>
            <person name="Dong X."/>
            <person name="Chaisiri K."/>
            <person name="Xia D."/>
            <person name="Armstrong S.D."/>
            <person name="Fang Y."/>
            <person name="Donnelly M.J."/>
            <person name="Kadowaki T."/>
            <person name="McGarry J.W."/>
            <person name="Darby A.C."/>
            <person name="Makepeace B.L."/>
        </authorList>
    </citation>
    <scope>NUCLEOTIDE SEQUENCE [LARGE SCALE GENOMIC DNA]</scope>
    <source>
        <strain evidence="16">UoL-UT</strain>
    </source>
</reference>
<organism evidence="16 17">
    <name type="scientific">Leptotrombidium deliense</name>
    <dbReference type="NCBI Taxonomy" id="299467"/>
    <lineage>
        <taxon>Eukaryota</taxon>
        <taxon>Metazoa</taxon>
        <taxon>Ecdysozoa</taxon>
        <taxon>Arthropoda</taxon>
        <taxon>Chelicerata</taxon>
        <taxon>Arachnida</taxon>
        <taxon>Acari</taxon>
        <taxon>Acariformes</taxon>
        <taxon>Trombidiformes</taxon>
        <taxon>Prostigmata</taxon>
        <taxon>Anystina</taxon>
        <taxon>Parasitengona</taxon>
        <taxon>Trombiculoidea</taxon>
        <taxon>Trombiculidae</taxon>
        <taxon>Leptotrombidium</taxon>
    </lineage>
</organism>
<keyword evidence="8 16" id="KW-0378">Hydrolase</keyword>
<evidence type="ECO:0000256" key="11">
    <source>
        <dbReference type="ARBA" id="ARBA00037258"/>
    </source>
</evidence>
<gene>
    <name evidence="16" type="ORF">B4U80_10446</name>
</gene>
<dbReference type="SUPFAM" id="SSF56784">
    <property type="entry name" value="HAD-like"/>
    <property type="match status" value="1"/>
</dbReference>
<comment type="catalytic activity">
    <reaction evidence="14">
        <text>diphosphate + H2O = 2 phosphate + H(+)</text>
        <dbReference type="Rhea" id="RHEA:24576"/>
        <dbReference type="ChEBI" id="CHEBI:15377"/>
        <dbReference type="ChEBI" id="CHEBI:15378"/>
        <dbReference type="ChEBI" id="CHEBI:33019"/>
        <dbReference type="ChEBI" id="CHEBI:43474"/>
        <dbReference type="EC" id="3.6.1.1"/>
    </reaction>
</comment>
<dbReference type="Gene3D" id="3.40.50.1000">
    <property type="entry name" value="HAD superfamily/HAD-like"/>
    <property type="match status" value="3"/>
</dbReference>
<evidence type="ECO:0000256" key="1">
    <source>
        <dbReference type="ARBA" id="ARBA00001946"/>
    </source>
</evidence>
<evidence type="ECO:0000256" key="4">
    <source>
        <dbReference type="ARBA" id="ARBA00007958"/>
    </source>
</evidence>
<dbReference type="PANTHER" id="PTHR19288:SF46">
    <property type="entry name" value="HALOACID DEHALOGENASE-LIKE HYDROLASE DOMAIN-CONTAINING PROTEIN 2"/>
    <property type="match status" value="1"/>
</dbReference>
<evidence type="ECO:0000256" key="7">
    <source>
        <dbReference type="ARBA" id="ARBA00022723"/>
    </source>
</evidence>
<evidence type="ECO:0000256" key="14">
    <source>
        <dbReference type="ARBA" id="ARBA00047820"/>
    </source>
</evidence>
<evidence type="ECO:0000256" key="10">
    <source>
        <dbReference type="ARBA" id="ARBA00023242"/>
    </source>
</evidence>
<evidence type="ECO:0000256" key="5">
    <source>
        <dbReference type="ARBA" id="ARBA00012146"/>
    </source>
</evidence>
<evidence type="ECO:0000256" key="8">
    <source>
        <dbReference type="ARBA" id="ARBA00022801"/>
    </source>
</evidence>
<comment type="similarity">
    <text evidence="4">Belongs to the HAD-like hydrolase superfamily.</text>
</comment>
<comment type="caution">
    <text evidence="16">The sequence shown here is derived from an EMBL/GenBank/DDBJ whole genome shotgun (WGS) entry which is preliminary data.</text>
</comment>
<dbReference type="PROSITE" id="PS50801">
    <property type="entry name" value="STAS"/>
    <property type="match status" value="1"/>
</dbReference>
<dbReference type="GO" id="GO:0016791">
    <property type="term" value="F:phosphatase activity"/>
    <property type="evidence" value="ECO:0007669"/>
    <property type="project" value="InterPro"/>
</dbReference>